<feature type="transmembrane region" description="Helical" evidence="9">
    <location>
        <begin position="79"/>
        <end position="102"/>
    </location>
</feature>
<evidence type="ECO:0000256" key="9">
    <source>
        <dbReference type="SAM" id="Phobius"/>
    </source>
</evidence>
<accession>A0AAE3MGT9</accession>
<name>A0AAE3MGT9_9BACT</name>
<evidence type="ECO:0000256" key="8">
    <source>
        <dbReference type="ARBA" id="ARBA00023136"/>
    </source>
</evidence>
<feature type="transmembrane region" description="Helical" evidence="9">
    <location>
        <begin position="295"/>
        <end position="312"/>
    </location>
</feature>
<evidence type="ECO:0000313" key="12">
    <source>
        <dbReference type="EMBL" id="MCW3807461.1"/>
    </source>
</evidence>
<dbReference type="InterPro" id="IPR027417">
    <property type="entry name" value="P-loop_NTPase"/>
</dbReference>
<dbReference type="Proteomes" id="UP001207408">
    <property type="component" value="Unassembled WGS sequence"/>
</dbReference>
<comment type="subcellular location">
    <subcellularLocation>
        <location evidence="1">Cell membrane</location>
        <topology evidence="1">Multi-pass membrane protein</topology>
    </subcellularLocation>
</comment>
<sequence>MNNLIFSTIKRILQVLPPGYKKKSAKMMILLFINSVMELFGLAAFLPLFSVILQDGVIQTHPIISKVYNSGGFTSENQFILFLAGFIVFAIIFKNIMSLYILRSQASFSLSLYQNFAIRLHQLYYRRGFAYFKSTNSNVIMRDVNVIPKLFSNNIVLPIFNFLNELFVLGFIIVSLVLYDWKAIVLLSFTILPIFLLFYNWVKGRSAKIEQESNRIQPLLGKSIFQSIFGFIDVEITNTQRQFREKIKYYLNKMVTLSIKRTIYAQAPTKVIEAGMVITIFAITAYGLYFIPERTGLAALLGLFALAAYRILPSVNRIMIALISIKGHQFTFDTIKDIKGTKFSDMDDKPISFDKSIQLENLCFRFPDQKNNLLKNINFTINKGDNIGFIGPSGAGKTTLMNLLLGFWQPNDGQITVDNIILDKSTLRHWRDKVGYVQQEVYILDGTIAENIAFGENTTEIDNNKLEHALKQASLWDFVNTLAKRANTIIGERGAKLSGGQRQRIGIARAIYSGASVLFFDEATSALDTQTEEEITESIRQLSNGELTLVVIAHRISTLKYCDKIIEINQGIITKETNYKEINK</sequence>
<dbReference type="Pfam" id="PF00005">
    <property type="entry name" value="ABC_tran"/>
    <property type="match status" value="1"/>
</dbReference>
<evidence type="ECO:0000256" key="6">
    <source>
        <dbReference type="ARBA" id="ARBA00022840"/>
    </source>
</evidence>
<dbReference type="SUPFAM" id="SSF52540">
    <property type="entry name" value="P-loop containing nucleoside triphosphate hydrolases"/>
    <property type="match status" value="1"/>
</dbReference>
<dbReference type="GO" id="GO:0140359">
    <property type="term" value="F:ABC-type transporter activity"/>
    <property type="evidence" value="ECO:0007669"/>
    <property type="project" value="InterPro"/>
</dbReference>
<keyword evidence="5" id="KW-0547">Nucleotide-binding</keyword>
<keyword evidence="13" id="KW-1185">Reference proteome</keyword>
<feature type="transmembrane region" description="Helical" evidence="9">
    <location>
        <begin position="155"/>
        <end position="178"/>
    </location>
</feature>
<dbReference type="InterPro" id="IPR003439">
    <property type="entry name" value="ABC_transporter-like_ATP-bd"/>
</dbReference>
<comment type="caution">
    <text evidence="12">The sequence shown here is derived from an EMBL/GenBank/DDBJ whole genome shotgun (WGS) entry which is preliminary data.</text>
</comment>
<evidence type="ECO:0000256" key="3">
    <source>
        <dbReference type="ARBA" id="ARBA00022475"/>
    </source>
</evidence>
<keyword evidence="7 9" id="KW-1133">Transmembrane helix</keyword>
<feature type="transmembrane region" description="Helical" evidence="9">
    <location>
        <begin position="271"/>
        <end position="289"/>
    </location>
</feature>
<dbReference type="GO" id="GO:0005524">
    <property type="term" value="F:ATP binding"/>
    <property type="evidence" value="ECO:0007669"/>
    <property type="project" value="UniProtKB-KW"/>
</dbReference>
<dbReference type="PANTHER" id="PTHR24221">
    <property type="entry name" value="ATP-BINDING CASSETTE SUB-FAMILY B"/>
    <property type="match status" value="1"/>
</dbReference>
<reference evidence="12" key="1">
    <citation type="submission" date="2022-10" db="EMBL/GenBank/DDBJ databases">
        <authorList>
            <person name="Yu W.X."/>
        </authorList>
    </citation>
    <scope>NUCLEOTIDE SEQUENCE</scope>
    <source>
        <strain evidence="12">D04</strain>
    </source>
</reference>
<dbReference type="InterPro" id="IPR036640">
    <property type="entry name" value="ABC1_TM_sf"/>
</dbReference>
<dbReference type="PROSITE" id="PS00211">
    <property type="entry name" value="ABC_TRANSPORTER_1"/>
    <property type="match status" value="1"/>
</dbReference>
<dbReference type="RefSeq" id="WP_301201872.1">
    <property type="nucleotide sequence ID" value="NZ_JAPDPI010000047.1"/>
</dbReference>
<feature type="transmembrane region" description="Helical" evidence="9">
    <location>
        <begin position="29"/>
        <end position="53"/>
    </location>
</feature>
<dbReference type="InterPro" id="IPR039421">
    <property type="entry name" value="Type_1_exporter"/>
</dbReference>
<feature type="domain" description="ABC transmembrane type-1" evidence="11">
    <location>
        <begin position="63"/>
        <end position="327"/>
    </location>
</feature>
<dbReference type="InterPro" id="IPR003593">
    <property type="entry name" value="AAA+_ATPase"/>
</dbReference>
<keyword evidence="4 9" id="KW-0812">Transmembrane</keyword>
<proteinExistence type="predicted"/>
<evidence type="ECO:0000259" key="11">
    <source>
        <dbReference type="PROSITE" id="PS50929"/>
    </source>
</evidence>
<dbReference type="EMBL" id="JAPDPI010000047">
    <property type="protein sequence ID" value="MCW3807461.1"/>
    <property type="molecule type" value="Genomic_DNA"/>
</dbReference>
<keyword evidence="2" id="KW-0813">Transport</keyword>
<dbReference type="PANTHER" id="PTHR24221:SF654">
    <property type="entry name" value="ATP-BINDING CASSETTE SUB-FAMILY B MEMBER 6"/>
    <property type="match status" value="1"/>
</dbReference>
<organism evidence="12 13">
    <name type="scientific">Plebeiibacterium marinum</name>
    <dbReference type="NCBI Taxonomy" id="2992111"/>
    <lineage>
        <taxon>Bacteria</taxon>
        <taxon>Pseudomonadati</taxon>
        <taxon>Bacteroidota</taxon>
        <taxon>Bacteroidia</taxon>
        <taxon>Marinilabiliales</taxon>
        <taxon>Marinilabiliaceae</taxon>
        <taxon>Plebeiibacterium</taxon>
    </lineage>
</organism>
<gene>
    <name evidence="12" type="ORF">OM074_17650</name>
</gene>
<keyword evidence="8 9" id="KW-0472">Membrane</keyword>
<evidence type="ECO:0000256" key="4">
    <source>
        <dbReference type="ARBA" id="ARBA00022692"/>
    </source>
</evidence>
<evidence type="ECO:0000256" key="2">
    <source>
        <dbReference type="ARBA" id="ARBA00022448"/>
    </source>
</evidence>
<dbReference type="InterPro" id="IPR017871">
    <property type="entry name" value="ABC_transporter-like_CS"/>
</dbReference>
<dbReference type="Gene3D" id="3.40.50.300">
    <property type="entry name" value="P-loop containing nucleotide triphosphate hydrolases"/>
    <property type="match status" value="1"/>
</dbReference>
<keyword evidence="3" id="KW-1003">Cell membrane</keyword>
<keyword evidence="6 12" id="KW-0067">ATP-binding</keyword>
<evidence type="ECO:0000256" key="5">
    <source>
        <dbReference type="ARBA" id="ARBA00022741"/>
    </source>
</evidence>
<dbReference type="PROSITE" id="PS50929">
    <property type="entry name" value="ABC_TM1F"/>
    <property type="match status" value="1"/>
</dbReference>
<dbReference type="InterPro" id="IPR011527">
    <property type="entry name" value="ABC1_TM_dom"/>
</dbReference>
<dbReference type="SUPFAM" id="SSF90123">
    <property type="entry name" value="ABC transporter transmembrane region"/>
    <property type="match status" value="1"/>
</dbReference>
<dbReference type="SMART" id="SM00382">
    <property type="entry name" value="AAA"/>
    <property type="match status" value="1"/>
</dbReference>
<evidence type="ECO:0000256" key="7">
    <source>
        <dbReference type="ARBA" id="ARBA00022989"/>
    </source>
</evidence>
<dbReference type="FunFam" id="3.40.50.300:FF:000299">
    <property type="entry name" value="ABC transporter ATP-binding protein/permease"/>
    <property type="match status" value="1"/>
</dbReference>
<dbReference type="GO" id="GO:0034040">
    <property type="term" value="F:ATPase-coupled lipid transmembrane transporter activity"/>
    <property type="evidence" value="ECO:0007669"/>
    <property type="project" value="TreeGrafter"/>
</dbReference>
<feature type="domain" description="ABC transporter" evidence="10">
    <location>
        <begin position="357"/>
        <end position="584"/>
    </location>
</feature>
<evidence type="ECO:0000259" key="10">
    <source>
        <dbReference type="PROSITE" id="PS50893"/>
    </source>
</evidence>
<dbReference type="GO" id="GO:0005886">
    <property type="term" value="C:plasma membrane"/>
    <property type="evidence" value="ECO:0007669"/>
    <property type="project" value="UniProtKB-SubCell"/>
</dbReference>
<dbReference type="Gene3D" id="1.20.1560.10">
    <property type="entry name" value="ABC transporter type 1, transmembrane domain"/>
    <property type="match status" value="1"/>
</dbReference>
<feature type="transmembrane region" description="Helical" evidence="9">
    <location>
        <begin position="184"/>
        <end position="202"/>
    </location>
</feature>
<evidence type="ECO:0000313" key="13">
    <source>
        <dbReference type="Proteomes" id="UP001207408"/>
    </source>
</evidence>
<protein>
    <submittedName>
        <fullName evidence="12">ABC transporter ATP-binding protein/permease</fullName>
    </submittedName>
</protein>
<dbReference type="PROSITE" id="PS50893">
    <property type="entry name" value="ABC_TRANSPORTER_2"/>
    <property type="match status" value="1"/>
</dbReference>
<dbReference type="AlphaFoldDB" id="A0AAE3MGT9"/>
<evidence type="ECO:0000256" key="1">
    <source>
        <dbReference type="ARBA" id="ARBA00004651"/>
    </source>
</evidence>
<dbReference type="GO" id="GO:0016887">
    <property type="term" value="F:ATP hydrolysis activity"/>
    <property type="evidence" value="ECO:0007669"/>
    <property type="project" value="InterPro"/>
</dbReference>